<dbReference type="InterPro" id="IPR001360">
    <property type="entry name" value="Glyco_hydro_1"/>
</dbReference>
<feature type="compositionally biased region" description="Polar residues" evidence="5">
    <location>
        <begin position="493"/>
        <end position="502"/>
    </location>
</feature>
<evidence type="ECO:0000256" key="5">
    <source>
        <dbReference type="SAM" id="MobiDB-lite"/>
    </source>
</evidence>
<keyword evidence="3" id="KW-0326">Glycosidase</keyword>
<dbReference type="SUPFAM" id="SSF51445">
    <property type="entry name" value="(Trans)glycosidases"/>
    <property type="match status" value="1"/>
</dbReference>
<organism evidence="6 7">
    <name type="scientific">Kribbella caucasensis</name>
    <dbReference type="NCBI Taxonomy" id="2512215"/>
    <lineage>
        <taxon>Bacteria</taxon>
        <taxon>Bacillati</taxon>
        <taxon>Actinomycetota</taxon>
        <taxon>Actinomycetes</taxon>
        <taxon>Propionibacteriales</taxon>
        <taxon>Kribbellaceae</taxon>
        <taxon>Kribbella</taxon>
    </lineage>
</organism>
<evidence type="ECO:0000313" key="6">
    <source>
        <dbReference type="EMBL" id="TDO52221.1"/>
    </source>
</evidence>
<reference evidence="6 7" key="1">
    <citation type="submission" date="2019-03" db="EMBL/GenBank/DDBJ databases">
        <title>Genomic Encyclopedia of Type Strains, Phase III (KMG-III): the genomes of soil and plant-associated and newly described type strains.</title>
        <authorList>
            <person name="Whitman W."/>
        </authorList>
    </citation>
    <scope>NUCLEOTIDE SEQUENCE [LARGE SCALE GENOMIC DNA]</scope>
    <source>
        <strain evidence="6 7">VKM Ac-2527</strain>
    </source>
</reference>
<dbReference type="GO" id="GO:0016052">
    <property type="term" value="P:carbohydrate catabolic process"/>
    <property type="evidence" value="ECO:0007669"/>
    <property type="project" value="TreeGrafter"/>
</dbReference>
<sequence length="509" mass="55552">MVELSPLRQDFVWGAATSAYQIEGAINTDGRLPSIWDTFCHVPGAIDNGDTGDVACDSYHRWPEDVALLKQLGVDAYRFSIAWPRVIPSGSGPVNAPGLDYYERLVDGLLAEGIKPFVTLYHWDLPQALQDLGGWANRGTAYRFAEYAEVVGARLGDRVRDWVTLNEPLCSAWIGHWEGRMAPGITDPATAVRASYHLLLAHGLGVAALRSSASDPSIGLVVNLSPCEPASRRAEDIRAARIADGHINRWWLDPVSGRGFPADMVEAYGVELPEQPGDLDIIAAPTDFIGLNYYFRQIVEADESVPLLGFRQVPGPNPEHTMLDWEVHPAGLEEPILRLAKEYGAEKVYHRERFGLGRPAGLVLRGRRSRANRLSGRASGRLRPRGRTRCAAGRVLRLVAARQLRMGLRLRTTLRPGVRGLPDRHTRAEDQRQAIRGPDPHTPHNLSSPARPGSTEPQSARQAAVQPEVGGEAADALSCSGPGAALGFRPLSGLNSGPSWHSSVRRARA</sequence>
<comment type="caution">
    <text evidence="6">The sequence shown here is derived from an EMBL/GenBank/DDBJ whole genome shotgun (WGS) entry which is preliminary data.</text>
</comment>
<protein>
    <submittedName>
        <fullName evidence="6">Beta-galactosidase</fullName>
    </submittedName>
</protein>
<dbReference type="InterPro" id="IPR017853">
    <property type="entry name" value="GH"/>
</dbReference>
<gene>
    <name evidence="6" type="ORF">EV643_10258</name>
</gene>
<evidence type="ECO:0000313" key="7">
    <source>
        <dbReference type="Proteomes" id="UP000295388"/>
    </source>
</evidence>
<dbReference type="PROSITE" id="PS00653">
    <property type="entry name" value="GLYCOSYL_HYDROL_F1_2"/>
    <property type="match status" value="1"/>
</dbReference>
<comment type="similarity">
    <text evidence="1 4">Belongs to the glycosyl hydrolase 1 family.</text>
</comment>
<feature type="compositionally biased region" description="Basic and acidic residues" evidence="5">
    <location>
        <begin position="421"/>
        <end position="442"/>
    </location>
</feature>
<dbReference type="InterPro" id="IPR033132">
    <property type="entry name" value="GH_1_N_CS"/>
</dbReference>
<dbReference type="Pfam" id="PF00232">
    <property type="entry name" value="Glyco_hydro_1"/>
    <property type="match status" value="1"/>
</dbReference>
<dbReference type="PANTHER" id="PTHR10353">
    <property type="entry name" value="GLYCOSYL HYDROLASE"/>
    <property type="match status" value="1"/>
</dbReference>
<dbReference type="EMBL" id="SNWQ01000002">
    <property type="protein sequence ID" value="TDO52221.1"/>
    <property type="molecule type" value="Genomic_DNA"/>
</dbReference>
<evidence type="ECO:0000256" key="3">
    <source>
        <dbReference type="ARBA" id="ARBA00023295"/>
    </source>
</evidence>
<dbReference type="GO" id="GO:0005829">
    <property type="term" value="C:cytosol"/>
    <property type="evidence" value="ECO:0007669"/>
    <property type="project" value="TreeGrafter"/>
</dbReference>
<name>A0A4R6KLZ0_9ACTN</name>
<feature type="region of interest" description="Disordered" evidence="5">
    <location>
        <begin position="415"/>
        <end position="509"/>
    </location>
</feature>
<dbReference type="Gene3D" id="3.20.20.80">
    <property type="entry name" value="Glycosidases"/>
    <property type="match status" value="1"/>
</dbReference>
<proteinExistence type="inferred from homology"/>
<keyword evidence="2" id="KW-0378">Hydrolase</keyword>
<dbReference type="GO" id="GO:0008422">
    <property type="term" value="F:beta-glucosidase activity"/>
    <property type="evidence" value="ECO:0007669"/>
    <property type="project" value="TreeGrafter"/>
</dbReference>
<dbReference type="PANTHER" id="PTHR10353:SF36">
    <property type="entry name" value="LP05116P"/>
    <property type="match status" value="1"/>
</dbReference>
<evidence type="ECO:0000256" key="1">
    <source>
        <dbReference type="ARBA" id="ARBA00010838"/>
    </source>
</evidence>
<dbReference type="Proteomes" id="UP000295388">
    <property type="component" value="Unassembled WGS sequence"/>
</dbReference>
<keyword evidence="7" id="KW-1185">Reference proteome</keyword>
<dbReference type="AlphaFoldDB" id="A0A4R6KLZ0"/>
<evidence type="ECO:0000256" key="2">
    <source>
        <dbReference type="ARBA" id="ARBA00022801"/>
    </source>
</evidence>
<accession>A0A4R6KLZ0</accession>
<evidence type="ECO:0000256" key="4">
    <source>
        <dbReference type="RuleBase" id="RU003690"/>
    </source>
</evidence>